<keyword evidence="1" id="KW-0812">Transmembrane</keyword>
<name>A0A098TI76_9CYAN</name>
<dbReference type="AlphaFoldDB" id="A0A098TI76"/>
<sequence>MPKYLELIGSKWRLLLFTLPFTVLFCLARFLIHQLGWRGWDFDGLASALVAATTFVTAFVLSGILTDYKLSEGLPADLCSSVEAIQDCNSLEASSHAEYDPQPLLGNLIQLLEELHNWLLSGQSPELVLQRIAGLSPWFAQMEAFSAPPLISRLQLEQAKLRQMVLRIQVIRETNFVPPAYAILELFTAATIGALLFLNGEQPLRETIQSAVLFTAFIYMQLLIRDLDNPFEYQSSSSADVSLAIVLSAIQRLKQTTDITATLTNATH</sequence>
<keyword evidence="1" id="KW-1133">Transmembrane helix</keyword>
<keyword evidence="3" id="KW-1185">Reference proteome</keyword>
<evidence type="ECO:0000313" key="3">
    <source>
        <dbReference type="Proteomes" id="UP000030170"/>
    </source>
</evidence>
<gene>
    <name evidence="2" type="ORF">DO97_15390</name>
</gene>
<evidence type="ECO:0000313" key="2">
    <source>
        <dbReference type="EMBL" id="KGF71814.1"/>
    </source>
</evidence>
<organism evidence="2 3">
    <name type="scientific">Neosynechococcus sphagnicola sy1</name>
    <dbReference type="NCBI Taxonomy" id="1497020"/>
    <lineage>
        <taxon>Bacteria</taxon>
        <taxon>Bacillati</taxon>
        <taxon>Cyanobacteriota</taxon>
        <taxon>Cyanophyceae</taxon>
        <taxon>Neosynechococcales</taxon>
        <taxon>Neosynechococcaceae</taxon>
        <taxon>Neosynechococcus</taxon>
    </lineage>
</organism>
<reference evidence="2 3" key="1">
    <citation type="journal article" date="2014" name="Mol. Ecol.">
        <title>Evolution of Synechococcus.</title>
        <authorList>
            <person name="Dvorak P."/>
            <person name="Casamatta D."/>
            <person name="Hasler P."/>
            <person name="Poulickova A."/>
            <person name="Ondrej V."/>
            <person name="Sanges R."/>
        </authorList>
    </citation>
    <scope>NUCLEOTIDE SEQUENCE [LARGE SCALE GENOMIC DNA]</scope>
    <source>
        <strain evidence="2 3">CAUP A 1101</strain>
    </source>
</reference>
<evidence type="ECO:0000256" key="1">
    <source>
        <dbReference type="SAM" id="Phobius"/>
    </source>
</evidence>
<feature type="transmembrane region" description="Helical" evidence="1">
    <location>
        <begin position="176"/>
        <end position="196"/>
    </location>
</feature>
<evidence type="ECO:0008006" key="4">
    <source>
        <dbReference type="Google" id="ProtNLM"/>
    </source>
</evidence>
<dbReference type="EMBL" id="JJML01000050">
    <property type="protein sequence ID" value="KGF71814.1"/>
    <property type="molecule type" value="Genomic_DNA"/>
</dbReference>
<protein>
    <recommendedName>
        <fullName evidence="4">DUF4239 domain-containing protein</fullName>
    </recommendedName>
</protein>
<feature type="transmembrane region" description="Helical" evidence="1">
    <location>
        <begin position="208"/>
        <end position="224"/>
    </location>
</feature>
<proteinExistence type="predicted"/>
<accession>A0A098TI76</accession>
<keyword evidence="1" id="KW-0472">Membrane</keyword>
<dbReference type="OrthoDB" id="5178527at2"/>
<dbReference type="Proteomes" id="UP000030170">
    <property type="component" value="Unassembled WGS sequence"/>
</dbReference>
<feature type="transmembrane region" description="Helical" evidence="1">
    <location>
        <begin position="44"/>
        <end position="65"/>
    </location>
</feature>
<comment type="caution">
    <text evidence="2">The sequence shown here is derived from an EMBL/GenBank/DDBJ whole genome shotgun (WGS) entry which is preliminary data.</text>
</comment>
<feature type="transmembrane region" description="Helical" evidence="1">
    <location>
        <begin position="12"/>
        <end position="32"/>
    </location>
</feature>